<feature type="region of interest" description="Disordered" evidence="1">
    <location>
        <begin position="208"/>
        <end position="227"/>
    </location>
</feature>
<feature type="compositionally biased region" description="Low complexity" evidence="1">
    <location>
        <begin position="284"/>
        <end position="296"/>
    </location>
</feature>
<feature type="region of interest" description="Disordered" evidence="1">
    <location>
        <begin position="1"/>
        <end position="74"/>
    </location>
</feature>
<feature type="compositionally biased region" description="Basic residues" evidence="1">
    <location>
        <begin position="587"/>
        <end position="596"/>
    </location>
</feature>
<gene>
    <name evidence="2" type="ORF">LY90DRAFT_671070</name>
</gene>
<evidence type="ECO:0000313" key="3">
    <source>
        <dbReference type="Proteomes" id="UP000193920"/>
    </source>
</evidence>
<keyword evidence="3" id="KW-1185">Reference proteome</keyword>
<protein>
    <submittedName>
        <fullName evidence="2">Uncharacterized protein</fullName>
    </submittedName>
</protein>
<feature type="compositionally biased region" description="Basic and acidic residues" evidence="1">
    <location>
        <begin position="48"/>
        <end position="59"/>
    </location>
</feature>
<feature type="compositionally biased region" description="Low complexity" evidence="1">
    <location>
        <begin position="384"/>
        <end position="393"/>
    </location>
</feature>
<evidence type="ECO:0000313" key="2">
    <source>
        <dbReference type="EMBL" id="ORY48395.1"/>
    </source>
</evidence>
<reference evidence="2 3" key="1">
    <citation type="submission" date="2016-08" db="EMBL/GenBank/DDBJ databases">
        <title>A Parts List for Fungal Cellulosomes Revealed by Comparative Genomics.</title>
        <authorList>
            <consortium name="DOE Joint Genome Institute"/>
            <person name="Haitjema C.H."/>
            <person name="Gilmore S.P."/>
            <person name="Henske J.K."/>
            <person name="Solomon K.V."/>
            <person name="De Groot R."/>
            <person name="Kuo A."/>
            <person name="Mondo S.J."/>
            <person name="Salamov A.A."/>
            <person name="Labutti K."/>
            <person name="Zhao Z."/>
            <person name="Chiniquy J."/>
            <person name="Barry K."/>
            <person name="Brewer H.M."/>
            <person name="Purvine S.O."/>
            <person name="Wright A.T."/>
            <person name="Boxma B."/>
            <person name="Van Alen T."/>
            <person name="Hackstein J.H."/>
            <person name="Baker S.E."/>
            <person name="Grigoriev I.V."/>
            <person name="O'Malley M.A."/>
        </authorList>
    </citation>
    <scope>NUCLEOTIDE SEQUENCE [LARGE SCALE GENOMIC DNA]</scope>
    <source>
        <strain evidence="2 3">G1</strain>
    </source>
</reference>
<feature type="compositionally biased region" description="Acidic residues" evidence="1">
    <location>
        <begin position="60"/>
        <end position="74"/>
    </location>
</feature>
<dbReference type="Proteomes" id="UP000193920">
    <property type="component" value="Unassembled WGS sequence"/>
</dbReference>
<proteinExistence type="predicted"/>
<dbReference type="EMBL" id="MCOG01000102">
    <property type="protein sequence ID" value="ORY48395.1"/>
    <property type="molecule type" value="Genomic_DNA"/>
</dbReference>
<feature type="region of interest" description="Disordered" evidence="1">
    <location>
        <begin position="254"/>
        <end position="304"/>
    </location>
</feature>
<name>A0A1Y2CPX0_9FUNG</name>
<feature type="region of interest" description="Disordered" evidence="1">
    <location>
        <begin position="545"/>
        <end position="654"/>
    </location>
</feature>
<feature type="compositionally biased region" description="Polar residues" evidence="1">
    <location>
        <begin position="32"/>
        <end position="43"/>
    </location>
</feature>
<accession>A0A1Y2CPX0</accession>
<feature type="region of interest" description="Disordered" evidence="1">
    <location>
        <begin position="354"/>
        <end position="410"/>
    </location>
</feature>
<sequence length="678" mass="77298">MGKSKIAKIPNTPQNPSLKQKRNLEKNEKTTDVTPSVAKNTKPGNYKPENEIFIDKNDLNDEDEYDNNDDDYSDDSYEFDEAETAQEAFEAKYYHNRRALSISNKNSYGNKISIKKVNNLLANQNIMIIDKNQFTETMNNNGLLSNDGPSSSNNISIQNDNQKNVESIDNNQSLSNGIDLVALYNNTNSINSLKGEISIYEKDEIDQDINPKKEGTSTKEENEIINNSKKNKKSFKKYENSNLTQYVTEDTEGFIKSKKSKNRRVSDALNSKIDKNNESDEQSDQSSSSQMENSSSIPVSKRGSIQISVDKKQIQILCGSKTTPIKLSENKNLAIIVNPTSIQKEDIQELLVSPTKSRSKNNKPSIPVISSSPFTKNHNRNNHTKINNNKLNTPQNISPGFNKPSSPIKMSKNNKNKTVIAESPLFSSSYPPSINTCSNKYNPTTDKVNQNSINYKYSLLDKYNMKKSASPVENNRCTNRFLKDESELNDEQPKLSKKEIKALKKLQKNKKFIEENNNLNSSRKTYIVDHGNNEIYNDIFGGKCDTESEEEQSPTKKSQKKKKNLSKQQSEISQIINDNEELESPSKGKRNKKTQKNQKYQQQQFDNEISNNVPKKKKNNKNNKNSYKNAITEDDDDETSHRKHSKKSKHQELEFNIENISDDDDLFHITSNIKNKKK</sequence>
<comment type="caution">
    <text evidence="2">The sequence shown here is derived from an EMBL/GenBank/DDBJ whole genome shotgun (WGS) entry which is preliminary data.</text>
</comment>
<organism evidence="2 3">
    <name type="scientific">Neocallimastix californiae</name>
    <dbReference type="NCBI Taxonomy" id="1754190"/>
    <lineage>
        <taxon>Eukaryota</taxon>
        <taxon>Fungi</taxon>
        <taxon>Fungi incertae sedis</taxon>
        <taxon>Chytridiomycota</taxon>
        <taxon>Chytridiomycota incertae sedis</taxon>
        <taxon>Neocallimastigomycetes</taxon>
        <taxon>Neocallimastigales</taxon>
        <taxon>Neocallimastigaceae</taxon>
        <taxon>Neocallimastix</taxon>
    </lineage>
</organism>
<feature type="compositionally biased region" description="Basic and acidic residues" evidence="1">
    <location>
        <begin position="209"/>
        <end position="222"/>
    </location>
</feature>
<feature type="compositionally biased region" description="Polar residues" evidence="1">
    <location>
        <begin position="394"/>
        <end position="405"/>
    </location>
</feature>
<feature type="compositionally biased region" description="Polar residues" evidence="1">
    <location>
        <begin position="362"/>
        <end position="374"/>
    </location>
</feature>
<evidence type="ECO:0000256" key="1">
    <source>
        <dbReference type="SAM" id="MobiDB-lite"/>
    </source>
</evidence>
<dbReference type="AlphaFoldDB" id="A0A1Y2CPX0"/>
<feature type="compositionally biased region" description="Basic and acidic residues" evidence="1">
    <location>
        <begin position="22"/>
        <end position="31"/>
    </location>
</feature>
<dbReference type="OrthoDB" id="2160257at2759"/>